<evidence type="ECO:0000259" key="8">
    <source>
        <dbReference type="PROSITE" id="PS51740"/>
    </source>
</evidence>
<dbReference type="GO" id="GO:0000976">
    <property type="term" value="F:transcription cis-regulatory region binding"/>
    <property type="evidence" value="ECO:0007669"/>
    <property type="project" value="TreeGrafter"/>
</dbReference>
<dbReference type="GO" id="GO:0003700">
    <property type="term" value="F:DNA-binding transcription factor activity"/>
    <property type="evidence" value="ECO:0007669"/>
    <property type="project" value="UniProtKB-UniRule"/>
</dbReference>
<evidence type="ECO:0000256" key="2">
    <source>
        <dbReference type="ARBA" id="ARBA00022490"/>
    </source>
</evidence>
<organism evidence="9 10">
    <name type="scientific">Marinococcus halophilus</name>
    <dbReference type="NCBI Taxonomy" id="1371"/>
    <lineage>
        <taxon>Bacteria</taxon>
        <taxon>Bacillati</taxon>
        <taxon>Bacillota</taxon>
        <taxon>Bacilli</taxon>
        <taxon>Bacillales</taxon>
        <taxon>Bacillaceae</taxon>
        <taxon>Marinococcus</taxon>
    </lineage>
</organism>
<dbReference type="FunFam" id="3.40.1550.20:FF:000002">
    <property type="entry name" value="Transcriptional regulator MraZ"/>
    <property type="match status" value="1"/>
</dbReference>
<proteinExistence type="inferred from homology"/>
<dbReference type="GO" id="GO:0009295">
    <property type="term" value="C:nucleoid"/>
    <property type="evidence" value="ECO:0007669"/>
    <property type="project" value="UniProtKB-SubCell"/>
</dbReference>
<comment type="subcellular location">
    <subcellularLocation>
        <location evidence="7">Cytoplasm</location>
        <location evidence="7">Nucleoid</location>
    </subcellularLocation>
</comment>
<evidence type="ECO:0000313" key="9">
    <source>
        <dbReference type="EMBL" id="GEK57309.1"/>
    </source>
</evidence>
<dbReference type="PROSITE" id="PS51740">
    <property type="entry name" value="SPOVT_ABRB"/>
    <property type="match status" value="2"/>
</dbReference>
<dbReference type="STRING" id="1371.GCA_900166605_02356"/>
<evidence type="ECO:0000256" key="1">
    <source>
        <dbReference type="ARBA" id="ARBA00013860"/>
    </source>
</evidence>
<name>A0A510Y203_MARHA</name>
<feature type="domain" description="SpoVT-AbrB" evidence="8">
    <location>
        <begin position="11"/>
        <end position="53"/>
    </location>
</feature>
<dbReference type="InterPro" id="IPR038619">
    <property type="entry name" value="MraZ_sf"/>
</dbReference>
<reference evidence="9 10" key="1">
    <citation type="submission" date="2019-07" db="EMBL/GenBank/DDBJ databases">
        <title>Whole genome shotgun sequence of Marinococcus halophilus NBRC 102359.</title>
        <authorList>
            <person name="Hosoyama A."/>
            <person name="Uohara A."/>
            <person name="Ohji S."/>
            <person name="Ichikawa N."/>
        </authorList>
    </citation>
    <scope>NUCLEOTIDE SEQUENCE [LARGE SCALE GENOMIC DNA]</scope>
    <source>
        <strain evidence="9 10">NBRC 102359</strain>
    </source>
</reference>
<evidence type="ECO:0000256" key="7">
    <source>
        <dbReference type="HAMAP-Rule" id="MF_01008"/>
    </source>
</evidence>
<accession>A0A510Y203</accession>
<keyword evidence="10" id="KW-1185">Reference proteome</keyword>
<dbReference type="CDD" id="cd16321">
    <property type="entry name" value="MraZ_C"/>
    <property type="match status" value="1"/>
</dbReference>
<dbReference type="InterPro" id="IPR035642">
    <property type="entry name" value="MraZ_N"/>
</dbReference>
<protein>
    <recommendedName>
        <fullName evidence="1 7">Transcriptional regulator MraZ</fullName>
    </recommendedName>
</protein>
<evidence type="ECO:0000256" key="4">
    <source>
        <dbReference type="ARBA" id="ARBA00023015"/>
    </source>
</evidence>
<dbReference type="Gene3D" id="3.40.1550.20">
    <property type="entry name" value="Transcriptional regulator MraZ domain"/>
    <property type="match status" value="1"/>
</dbReference>
<sequence>MKGWVHMFMGEYQHNMDDKGRIIIPSRFREKLGDSFVVTRGLDGCLFVYPYDEWERIETKLKALPFTKKDARAFTRFFFSGASECELDKQGRSMIPTTLRQYAELKKECMIIGVSSRVEIWDKHKWDEYYAESEEVFPDIAENMADLDF</sequence>
<comment type="caution">
    <text evidence="9">The sequence shown here is derived from an EMBL/GenBank/DDBJ whole genome shotgun (WGS) entry which is preliminary data.</text>
</comment>
<dbReference type="InterPro" id="IPR007159">
    <property type="entry name" value="SpoVT-AbrB_dom"/>
</dbReference>
<dbReference type="InterPro" id="IPR020603">
    <property type="entry name" value="MraZ_dom"/>
</dbReference>
<dbReference type="PANTHER" id="PTHR34701">
    <property type="entry name" value="TRANSCRIPTIONAL REGULATOR MRAZ"/>
    <property type="match status" value="1"/>
</dbReference>
<dbReference type="NCBIfam" id="TIGR00242">
    <property type="entry name" value="division/cell wall cluster transcriptional repressor MraZ"/>
    <property type="match status" value="1"/>
</dbReference>
<keyword evidence="3" id="KW-0677">Repeat</keyword>
<dbReference type="HAMAP" id="MF_01008">
    <property type="entry name" value="MraZ"/>
    <property type="match status" value="1"/>
</dbReference>
<evidence type="ECO:0000256" key="3">
    <source>
        <dbReference type="ARBA" id="ARBA00022737"/>
    </source>
</evidence>
<dbReference type="GO" id="GO:2000143">
    <property type="term" value="P:negative regulation of DNA-templated transcription initiation"/>
    <property type="evidence" value="ECO:0007669"/>
    <property type="project" value="TreeGrafter"/>
</dbReference>
<keyword evidence="2 7" id="KW-0963">Cytoplasm</keyword>
<dbReference type="Proteomes" id="UP000321051">
    <property type="component" value="Unassembled WGS sequence"/>
</dbReference>
<comment type="similarity">
    <text evidence="7">Belongs to the MraZ family.</text>
</comment>
<gene>
    <name evidence="7 9" type="primary">mraZ</name>
    <name evidence="9" type="ORF">MHA01_02140</name>
</gene>
<dbReference type="InterPro" id="IPR003444">
    <property type="entry name" value="MraZ"/>
</dbReference>
<dbReference type="GO" id="GO:0005737">
    <property type="term" value="C:cytoplasm"/>
    <property type="evidence" value="ECO:0007669"/>
    <property type="project" value="UniProtKB-UniRule"/>
</dbReference>
<dbReference type="PANTHER" id="PTHR34701:SF1">
    <property type="entry name" value="TRANSCRIPTIONAL REGULATOR MRAZ"/>
    <property type="match status" value="1"/>
</dbReference>
<dbReference type="EMBL" id="BJUN01000001">
    <property type="protein sequence ID" value="GEK57309.1"/>
    <property type="molecule type" value="Genomic_DNA"/>
</dbReference>
<dbReference type="InterPro" id="IPR037914">
    <property type="entry name" value="SpoVT-AbrB_sf"/>
</dbReference>
<evidence type="ECO:0000313" key="10">
    <source>
        <dbReference type="Proteomes" id="UP000321051"/>
    </source>
</evidence>
<comment type="subunit">
    <text evidence="7">Forms oligomers.</text>
</comment>
<evidence type="ECO:0000256" key="5">
    <source>
        <dbReference type="ARBA" id="ARBA00023125"/>
    </source>
</evidence>
<dbReference type="AlphaFoldDB" id="A0A510Y203"/>
<evidence type="ECO:0000256" key="6">
    <source>
        <dbReference type="ARBA" id="ARBA00023163"/>
    </source>
</evidence>
<keyword evidence="4 7" id="KW-0805">Transcription regulation</keyword>
<dbReference type="Pfam" id="PF02381">
    <property type="entry name" value="MraZ"/>
    <property type="match status" value="2"/>
</dbReference>
<dbReference type="SUPFAM" id="SSF89447">
    <property type="entry name" value="AbrB/MazE/MraZ-like"/>
    <property type="match status" value="1"/>
</dbReference>
<feature type="domain" description="SpoVT-AbrB" evidence="8">
    <location>
        <begin position="82"/>
        <end position="125"/>
    </location>
</feature>
<keyword evidence="6 7" id="KW-0804">Transcription</keyword>
<dbReference type="InterPro" id="IPR035644">
    <property type="entry name" value="MraZ_C"/>
</dbReference>
<dbReference type="CDD" id="cd16320">
    <property type="entry name" value="MraZ_N"/>
    <property type="match status" value="1"/>
</dbReference>
<keyword evidence="5 7" id="KW-0238">DNA-binding</keyword>